<keyword evidence="6" id="KW-1185">Reference proteome</keyword>
<feature type="compositionally biased region" description="Basic and acidic residues" evidence="3">
    <location>
        <begin position="123"/>
        <end position="132"/>
    </location>
</feature>
<dbReference type="InterPro" id="IPR014905">
    <property type="entry name" value="HIRAN"/>
</dbReference>
<organism evidence="5 6">
    <name type="scientific">Porites lobata</name>
    <dbReference type="NCBI Taxonomy" id="104759"/>
    <lineage>
        <taxon>Eukaryota</taxon>
        <taxon>Metazoa</taxon>
        <taxon>Cnidaria</taxon>
        <taxon>Anthozoa</taxon>
        <taxon>Hexacorallia</taxon>
        <taxon>Scleractinia</taxon>
        <taxon>Fungiina</taxon>
        <taxon>Poritidae</taxon>
        <taxon>Porites</taxon>
    </lineage>
</organism>
<evidence type="ECO:0000256" key="3">
    <source>
        <dbReference type="SAM" id="MobiDB-lite"/>
    </source>
</evidence>
<feature type="domain" description="HIRAN" evidence="4">
    <location>
        <begin position="10"/>
        <end position="57"/>
    </location>
</feature>
<name>A0ABN8NW21_9CNID</name>
<accession>A0ABN8NW21</accession>
<evidence type="ECO:0000313" key="6">
    <source>
        <dbReference type="Proteomes" id="UP001159405"/>
    </source>
</evidence>
<keyword evidence="1" id="KW-0479">Metal-binding</keyword>
<evidence type="ECO:0000313" key="5">
    <source>
        <dbReference type="EMBL" id="CAH3124378.1"/>
    </source>
</evidence>
<feature type="region of interest" description="Disordered" evidence="3">
    <location>
        <begin position="111"/>
        <end position="145"/>
    </location>
</feature>
<evidence type="ECO:0000259" key="4">
    <source>
        <dbReference type="Pfam" id="PF08797"/>
    </source>
</evidence>
<reference evidence="5 6" key="1">
    <citation type="submission" date="2022-05" db="EMBL/GenBank/DDBJ databases">
        <authorList>
            <consortium name="Genoscope - CEA"/>
            <person name="William W."/>
        </authorList>
    </citation>
    <scope>NUCLEOTIDE SEQUENCE [LARGE SCALE GENOMIC DNA]</scope>
</reference>
<keyword evidence="2" id="KW-0378">Hydrolase</keyword>
<proteinExistence type="predicted"/>
<dbReference type="Proteomes" id="UP001159405">
    <property type="component" value="Unassembled WGS sequence"/>
</dbReference>
<dbReference type="Gene3D" id="3.30.70.2330">
    <property type="match status" value="1"/>
</dbReference>
<dbReference type="EMBL" id="CALNXK010000039">
    <property type="protein sequence ID" value="CAH3124378.1"/>
    <property type="molecule type" value="Genomic_DNA"/>
</dbReference>
<dbReference type="Pfam" id="PF08797">
    <property type="entry name" value="HIRAN"/>
    <property type="match status" value="1"/>
</dbReference>
<evidence type="ECO:0000256" key="2">
    <source>
        <dbReference type="ARBA" id="ARBA00022801"/>
    </source>
</evidence>
<protein>
    <recommendedName>
        <fullName evidence="4">HIRAN domain-containing protein</fullName>
    </recommendedName>
</protein>
<gene>
    <name evidence="5" type="ORF">PLOB_00030553</name>
</gene>
<evidence type="ECO:0000256" key="1">
    <source>
        <dbReference type="ARBA" id="ARBA00022723"/>
    </source>
</evidence>
<comment type="caution">
    <text evidence="5">The sequence shown here is derived from an EMBL/GenBank/DDBJ whole genome shotgun (WGS) entry which is preliminary data.</text>
</comment>
<sequence>MLTRTFSSLLLREPENAKDPHAVAIVEDTGRIVGHIPLALSRIASYILKRANQKATAEICGKRINRGSGLGLELPVIYKIYGGRKCLDRLDELIHGSETAKRTLREKDEGILIDGQKKRKSTKKDTEIDQKRQRQSIPKSRKNRLDMCPNIPRCCSLSAITREKAIKL</sequence>